<dbReference type="RefSeq" id="WP_121988076.1">
    <property type="nucleotide sequence ID" value="NZ_OUNR01000001.1"/>
</dbReference>
<dbReference type="PANTHER" id="PTHR40252">
    <property type="entry name" value="BLR0328 PROTEIN"/>
    <property type="match status" value="1"/>
</dbReference>
<dbReference type="InterPro" id="IPR019494">
    <property type="entry name" value="FIST_C"/>
</dbReference>
<evidence type="ECO:0000259" key="2">
    <source>
        <dbReference type="SMART" id="SM01204"/>
    </source>
</evidence>
<evidence type="ECO:0008006" key="5">
    <source>
        <dbReference type="Google" id="ProtNLM"/>
    </source>
</evidence>
<dbReference type="Proteomes" id="UP000248168">
    <property type="component" value="Unassembled WGS sequence"/>
</dbReference>
<gene>
    <name evidence="3" type="ORF">NITLEN_10651</name>
</gene>
<feature type="domain" description="FIST" evidence="1">
    <location>
        <begin position="25"/>
        <end position="218"/>
    </location>
</feature>
<dbReference type="PANTHER" id="PTHR40252:SF2">
    <property type="entry name" value="BLR0328 PROTEIN"/>
    <property type="match status" value="1"/>
</dbReference>
<dbReference type="InterPro" id="IPR013702">
    <property type="entry name" value="FIST_domain_N"/>
</dbReference>
<keyword evidence="4" id="KW-1185">Reference proteome</keyword>
<dbReference type="Pfam" id="PF10442">
    <property type="entry name" value="FIST_C"/>
    <property type="match status" value="1"/>
</dbReference>
<dbReference type="Pfam" id="PF08495">
    <property type="entry name" value="FIST"/>
    <property type="match status" value="1"/>
</dbReference>
<dbReference type="SMART" id="SM01204">
    <property type="entry name" value="FIST_C"/>
    <property type="match status" value="1"/>
</dbReference>
<evidence type="ECO:0000259" key="1">
    <source>
        <dbReference type="SMART" id="SM00897"/>
    </source>
</evidence>
<protein>
    <recommendedName>
        <fullName evidence="5">FIST domain-containing protein</fullName>
    </recommendedName>
</protein>
<accession>A0A330L1E9</accession>
<dbReference type="SMART" id="SM00897">
    <property type="entry name" value="FIST"/>
    <property type="match status" value="1"/>
</dbReference>
<reference evidence="4" key="1">
    <citation type="submission" date="2018-04" db="EMBL/GenBank/DDBJ databases">
        <authorList>
            <person name="Lucker S."/>
            <person name="Sakoula D."/>
        </authorList>
    </citation>
    <scope>NUCLEOTIDE SEQUENCE [LARGE SCALE GENOMIC DNA]</scope>
</reference>
<name>A0A330L1E9_9BACT</name>
<dbReference type="EMBL" id="OUNR01000001">
    <property type="protein sequence ID" value="SPP63565.1"/>
    <property type="molecule type" value="Genomic_DNA"/>
</dbReference>
<dbReference type="OrthoDB" id="9770435at2"/>
<evidence type="ECO:0000313" key="4">
    <source>
        <dbReference type="Proteomes" id="UP000248168"/>
    </source>
</evidence>
<dbReference type="InParanoid" id="A0A330L1E9"/>
<feature type="domain" description="FIST C-domain" evidence="2">
    <location>
        <begin position="219"/>
        <end position="359"/>
    </location>
</feature>
<dbReference type="AlphaFoldDB" id="A0A330L1E9"/>
<sequence length="380" mass="40322">MKLSTFTYPASRQTPVETYPLTDPARTLVILFGPSHLLNTPAPIQTILAAYPGAAAIGCSSSGEIFGTQVQDDTLVVGLLEFGSTTVRTASAHVTTPGHSFEAAQALATRLIDPALRGVLVLSDGLGVNGSELIRGLNTVLPPHVVVSGGLAGDGSRFKQTWVVKDGLPVSGYITAVGFYGSAIRLTHGSKGGWDLFGPERLITRSRGNVLYELNQKPALQLYKDYLGTLASGLPGTALHFPLAIRHTRDETKRLVRTILAIDEDAQSLTFAGDMPEGAYTQFMRANFDRLIQGASDAATLAAIPGGDSTPTLSIAISCVGRRLVLGERTEEEVEAVFDMLPKGAAQIGFYSYGEISPYSTGHCDLHNQTMTLTTISEAA</sequence>
<proteinExistence type="predicted"/>
<organism evidence="3 4">
    <name type="scientific">Nitrospira lenta</name>
    <dbReference type="NCBI Taxonomy" id="1436998"/>
    <lineage>
        <taxon>Bacteria</taxon>
        <taxon>Pseudomonadati</taxon>
        <taxon>Nitrospirota</taxon>
        <taxon>Nitrospiria</taxon>
        <taxon>Nitrospirales</taxon>
        <taxon>Nitrospiraceae</taxon>
        <taxon>Nitrospira</taxon>
    </lineage>
</organism>
<evidence type="ECO:0000313" key="3">
    <source>
        <dbReference type="EMBL" id="SPP63565.1"/>
    </source>
</evidence>